<sequence>MSLLFSSLQTSVSILQDNQTLSIQLATENNIMLKKILSALQCLSKPQSYTGAKNVKDYDSSSTSSPRIFSSQDSQWIIRIDMDNIDCSDAKTIQDIVRSIFKDALKRTVEALDEQVPKRRILG</sequence>
<organism evidence="1 2">
    <name type="scientific">Smallanthus sonchifolius</name>
    <dbReference type="NCBI Taxonomy" id="185202"/>
    <lineage>
        <taxon>Eukaryota</taxon>
        <taxon>Viridiplantae</taxon>
        <taxon>Streptophyta</taxon>
        <taxon>Embryophyta</taxon>
        <taxon>Tracheophyta</taxon>
        <taxon>Spermatophyta</taxon>
        <taxon>Magnoliopsida</taxon>
        <taxon>eudicotyledons</taxon>
        <taxon>Gunneridae</taxon>
        <taxon>Pentapetalae</taxon>
        <taxon>asterids</taxon>
        <taxon>campanulids</taxon>
        <taxon>Asterales</taxon>
        <taxon>Asteraceae</taxon>
        <taxon>Asteroideae</taxon>
        <taxon>Heliantheae alliance</taxon>
        <taxon>Millerieae</taxon>
        <taxon>Smallanthus</taxon>
    </lineage>
</organism>
<dbReference type="Proteomes" id="UP001056120">
    <property type="component" value="Linkage Group LG24"/>
</dbReference>
<proteinExistence type="predicted"/>
<evidence type="ECO:0000313" key="2">
    <source>
        <dbReference type="Proteomes" id="UP001056120"/>
    </source>
</evidence>
<reference evidence="1 2" key="2">
    <citation type="journal article" date="2022" name="Mol. Ecol. Resour.">
        <title>The genomes of chicory, endive, great burdock and yacon provide insights into Asteraceae paleo-polyploidization history and plant inulin production.</title>
        <authorList>
            <person name="Fan W."/>
            <person name="Wang S."/>
            <person name="Wang H."/>
            <person name="Wang A."/>
            <person name="Jiang F."/>
            <person name="Liu H."/>
            <person name="Zhao H."/>
            <person name="Xu D."/>
            <person name="Zhang Y."/>
        </authorList>
    </citation>
    <scope>NUCLEOTIDE SEQUENCE [LARGE SCALE GENOMIC DNA]</scope>
    <source>
        <strain evidence="2">cv. Yunnan</strain>
        <tissue evidence="1">Leaves</tissue>
    </source>
</reference>
<comment type="caution">
    <text evidence="1">The sequence shown here is derived from an EMBL/GenBank/DDBJ whole genome shotgun (WGS) entry which is preliminary data.</text>
</comment>
<accession>A0ACB9AUG2</accession>
<keyword evidence="2" id="KW-1185">Reference proteome</keyword>
<protein>
    <submittedName>
        <fullName evidence="1">Uncharacterized protein</fullName>
    </submittedName>
</protein>
<evidence type="ECO:0000313" key="1">
    <source>
        <dbReference type="EMBL" id="KAI3713013.1"/>
    </source>
</evidence>
<dbReference type="EMBL" id="CM042041">
    <property type="protein sequence ID" value="KAI3713013.1"/>
    <property type="molecule type" value="Genomic_DNA"/>
</dbReference>
<gene>
    <name evidence="1" type="ORF">L1987_71583</name>
</gene>
<name>A0ACB9AUG2_9ASTR</name>
<reference evidence="2" key="1">
    <citation type="journal article" date="2022" name="Mol. Ecol. Resour.">
        <title>The genomes of chicory, endive, great burdock and yacon provide insights into Asteraceae palaeo-polyploidization history and plant inulin production.</title>
        <authorList>
            <person name="Fan W."/>
            <person name="Wang S."/>
            <person name="Wang H."/>
            <person name="Wang A."/>
            <person name="Jiang F."/>
            <person name="Liu H."/>
            <person name="Zhao H."/>
            <person name="Xu D."/>
            <person name="Zhang Y."/>
        </authorList>
    </citation>
    <scope>NUCLEOTIDE SEQUENCE [LARGE SCALE GENOMIC DNA]</scope>
    <source>
        <strain evidence="2">cv. Yunnan</strain>
    </source>
</reference>